<reference evidence="2 3" key="1">
    <citation type="submission" date="2017-09" db="EMBL/GenBank/DDBJ databases">
        <title>Metagenomic Analysis Reveals Denitrifying Candidatus Accumulibacter and Flanking Population as a Source of N2O.</title>
        <authorList>
            <person name="Gao H."/>
            <person name="Mao Y."/>
            <person name="Zhao X."/>
            <person name="Liu W.-T."/>
            <person name="Zhang T."/>
            <person name="Wells G."/>
        </authorList>
    </citation>
    <scope>NUCLEOTIDE SEQUENCE [LARGE SCALE GENOMIC DNA]</scope>
    <source>
        <strain evidence="2">CANDO_2_IC</strain>
    </source>
</reference>
<proteinExistence type="predicted"/>
<name>A0A6A7RWI3_9PROT</name>
<evidence type="ECO:0000313" key="2">
    <source>
        <dbReference type="EMBL" id="MQM31490.1"/>
    </source>
</evidence>
<comment type="caution">
    <text evidence="2">The sequence shown here is derived from an EMBL/GenBank/DDBJ whole genome shotgun (WGS) entry which is preliminary data.</text>
</comment>
<organism evidence="2 3">
    <name type="scientific">Candidatus Accumulibacter phosphatis</name>
    <dbReference type="NCBI Taxonomy" id="327160"/>
    <lineage>
        <taxon>Bacteria</taxon>
        <taxon>Pseudomonadati</taxon>
        <taxon>Pseudomonadota</taxon>
        <taxon>Betaproteobacteria</taxon>
        <taxon>Candidatus Accumulibacter</taxon>
    </lineage>
</organism>
<feature type="domain" description="DUF6794" evidence="1">
    <location>
        <begin position="7"/>
        <end position="89"/>
    </location>
</feature>
<evidence type="ECO:0000313" key="3">
    <source>
        <dbReference type="Proteomes" id="UP000342300"/>
    </source>
</evidence>
<gene>
    <name evidence="2" type="ORF">CRU78_13590</name>
</gene>
<dbReference type="Pfam" id="PF20594">
    <property type="entry name" value="DUF6794"/>
    <property type="match status" value="1"/>
</dbReference>
<evidence type="ECO:0000259" key="1">
    <source>
        <dbReference type="Pfam" id="PF20594"/>
    </source>
</evidence>
<dbReference type="InterPro" id="IPR046744">
    <property type="entry name" value="DUF6794"/>
</dbReference>
<dbReference type="EMBL" id="PDHS01000324">
    <property type="protein sequence ID" value="MQM31490.1"/>
    <property type="molecule type" value="Genomic_DNA"/>
</dbReference>
<accession>A0A6A7RWI3</accession>
<protein>
    <recommendedName>
        <fullName evidence="1">DUF6794 domain-containing protein</fullName>
    </recommendedName>
</protein>
<dbReference type="Proteomes" id="UP000342300">
    <property type="component" value="Unassembled WGS sequence"/>
</dbReference>
<sequence>MNQKKLPVTIDEAVGVVIATLSDDDKAKIAAMSEPDLIGLHFGLGTWIRNNLGLWKGNDQLMRAIGDSGESIHPDDASMVIIEAVWRRLREDVPKVH</sequence>
<dbReference type="AlphaFoldDB" id="A0A6A7RWI3"/>